<dbReference type="InterPro" id="IPR023603">
    <property type="entry name" value="Low_specificity_L-TA-like"/>
</dbReference>
<dbReference type="Pfam" id="PF01212">
    <property type="entry name" value="Beta_elim_lyase"/>
    <property type="match status" value="1"/>
</dbReference>
<dbReference type="InterPro" id="IPR001597">
    <property type="entry name" value="ArAA_b-elim_lyase/Thr_aldolase"/>
</dbReference>
<dbReference type="NCBIfam" id="NF041359">
    <property type="entry name" value="GntG_guanitoxin"/>
    <property type="match status" value="1"/>
</dbReference>
<dbReference type="FunFam" id="3.40.640.10:FF:000030">
    <property type="entry name" value="Low-specificity L-threonine aldolase"/>
    <property type="match status" value="1"/>
</dbReference>
<dbReference type="SUPFAM" id="SSF53383">
    <property type="entry name" value="PLP-dependent transferases"/>
    <property type="match status" value="1"/>
</dbReference>
<evidence type="ECO:0000313" key="7">
    <source>
        <dbReference type="EMBL" id="HCT56925.1"/>
    </source>
</evidence>
<comment type="similarity">
    <text evidence="2">Belongs to the threonine aldolase family.</text>
</comment>
<keyword evidence="3" id="KW-0663">Pyridoxal phosphate</keyword>
<dbReference type="EMBL" id="DPIY01000006">
    <property type="protein sequence ID" value="HCT56925.1"/>
    <property type="molecule type" value="Genomic_DNA"/>
</dbReference>
<dbReference type="Gene3D" id="3.90.1150.10">
    <property type="entry name" value="Aspartate Aminotransferase, domain 1"/>
    <property type="match status" value="1"/>
</dbReference>
<keyword evidence="4" id="KW-0456">Lyase</keyword>
<comment type="cofactor">
    <cofactor evidence="1">
        <name>pyridoxal 5'-phosphate</name>
        <dbReference type="ChEBI" id="CHEBI:597326"/>
    </cofactor>
</comment>
<dbReference type="PANTHER" id="PTHR48097:SF9">
    <property type="entry name" value="L-THREONINE ALDOLASE"/>
    <property type="match status" value="1"/>
</dbReference>
<evidence type="ECO:0000256" key="4">
    <source>
        <dbReference type="ARBA" id="ARBA00023239"/>
    </source>
</evidence>
<proteinExistence type="inferred from homology"/>
<dbReference type="InterPro" id="IPR015421">
    <property type="entry name" value="PyrdxlP-dep_Trfase_major"/>
</dbReference>
<evidence type="ECO:0000313" key="8">
    <source>
        <dbReference type="Proteomes" id="UP000264071"/>
    </source>
</evidence>
<dbReference type="AlphaFoldDB" id="A0A3D4V767"/>
<organism evidence="7 8">
    <name type="scientific">Gemmatimonas aurantiaca</name>
    <dbReference type="NCBI Taxonomy" id="173480"/>
    <lineage>
        <taxon>Bacteria</taxon>
        <taxon>Pseudomonadati</taxon>
        <taxon>Gemmatimonadota</taxon>
        <taxon>Gemmatimonadia</taxon>
        <taxon>Gemmatimonadales</taxon>
        <taxon>Gemmatimonadaceae</taxon>
        <taxon>Gemmatimonas</taxon>
    </lineage>
</organism>
<evidence type="ECO:0000256" key="5">
    <source>
        <dbReference type="PIRSR" id="PIRSR017617-1"/>
    </source>
</evidence>
<evidence type="ECO:0000259" key="6">
    <source>
        <dbReference type="Pfam" id="PF01212"/>
    </source>
</evidence>
<feature type="modified residue" description="N6-(pyridoxal phosphate)lysine" evidence="5">
    <location>
        <position position="199"/>
    </location>
</feature>
<dbReference type="PANTHER" id="PTHR48097">
    <property type="entry name" value="L-THREONINE ALDOLASE-RELATED"/>
    <property type="match status" value="1"/>
</dbReference>
<dbReference type="Gene3D" id="3.40.640.10">
    <property type="entry name" value="Type I PLP-dependent aspartate aminotransferase-like (Major domain)"/>
    <property type="match status" value="1"/>
</dbReference>
<dbReference type="GO" id="GO:0006545">
    <property type="term" value="P:glycine biosynthetic process"/>
    <property type="evidence" value="ECO:0007669"/>
    <property type="project" value="TreeGrafter"/>
</dbReference>
<dbReference type="OMA" id="VQTNIVI"/>
<comment type="caution">
    <text evidence="7">The sequence shown here is derived from an EMBL/GenBank/DDBJ whole genome shotgun (WGS) entry which is preliminary data.</text>
</comment>
<evidence type="ECO:0000256" key="2">
    <source>
        <dbReference type="ARBA" id="ARBA00006966"/>
    </source>
</evidence>
<reference evidence="7 8" key="1">
    <citation type="journal article" date="2018" name="Nat. Biotechnol.">
        <title>A standardized bacterial taxonomy based on genome phylogeny substantially revises the tree of life.</title>
        <authorList>
            <person name="Parks D.H."/>
            <person name="Chuvochina M."/>
            <person name="Waite D.W."/>
            <person name="Rinke C."/>
            <person name="Skarshewski A."/>
            <person name="Chaumeil P.A."/>
            <person name="Hugenholtz P."/>
        </authorList>
    </citation>
    <scope>NUCLEOTIDE SEQUENCE [LARGE SCALE GENOMIC DNA]</scope>
    <source>
        <strain evidence="7">UBA8844</strain>
    </source>
</reference>
<dbReference type="PIRSF" id="PIRSF017617">
    <property type="entry name" value="Thr_aldolase"/>
    <property type="match status" value="1"/>
</dbReference>
<name>A0A3D4V767_9BACT</name>
<gene>
    <name evidence="7" type="ORF">DGD08_06885</name>
</gene>
<sequence>MLDLRSDTVTRPTAAMRRAIADAEVGDDVLEGDPTTARLEATVAELLGKERALFFPSGTMANQAAVWVHTTPGTEILIDAEAHIVQWEIAGAAALCGVQIRPVTARGAVMQADDLQAAVRMPSIHAPEASLVCLENTHNGAGGVVTSLADMQALRDVARRAGLPVHLDGARLWNASVASGVSLAELASCADTVMVSFSKGLGAPVGACLVGPADLLTKAHRVRKRLGGGMRQSGVLAAAALHGLEFHLDRLADDHAAARELADIVDGAGGATVVAPDTNIVMIDLPTPRAADVAARAAELGVRISVWHERRVRAVTHLDAPLEAIREHGIRLMKALEDTTSRLD</sequence>
<accession>A0A3D4V767</accession>
<feature type="domain" description="Aromatic amino acid beta-eliminating lyase/threonine aldolase" evidence="6">
    <location>
        <begin position="3"/>
        <end position="285"/>
    </location>
</feature>
<evidence type="ECO:0000256" key="3">
    <source>
        <dbReference type="ARBA" id="ARBA00022898"/>
    </source>
</evidence>
<protein>
    <submittedName>
        <fullName evidence="7">Low specificity L-threonine aldolase</fullName>
    </submittedName>
</protein>
<evidence type="ECO:0000256" key="1">
    <source>
        <dbReference type="ARBA" id="ARBA00001933"/>
    </source>
</evidence>
<dbReference type="GO" id="GO:0008732">
    <property type="term" value="F:L-allo-threonine aldolase activity"/>
    <property type="evidence" value="ECO:0007669"/>
    <property type="project" value="TreeGrafter"/>
</dbReference>
<dbReference type="Proteomes" id="UP000264071">
    <property type="component" value="Unassembled WGS sequence"/>
</dbReference>
<dbReference type="InterPro" id="IPR015422">
    <property type="entry name" value="PyrdxlP-dep_Trfase_small"/>
</dbReference>
<dbReference type="InterPro" id="IPR015424">
    <property type="entry name" value="PyrdxlP-dep_Trfase"/>
</dbReference>
<dbReference type="GO" id="GO:0005829">
    <property type="term" value="C:cytosol"/>
    <property type="evidence" value="ECO:0007669"/>
    <property type="project" value="TreeGrafter"/>
</dbReference>
<dbReference type="GO" id="GO:0006567">
    <property type="term" value="P:L-threonine catabolic process"/>
    <property type="evidence" value="ECO:0007669"/>
    <property type="project" value="TreeGrafter"/>
</dbReference>